<proteinExistence type="predicted"/>
<dbReference type="InterPro" id="IPR050935">
    <property type="entry name" value="Bromo_chromatin_reader"/>
</dbReference>
<dbReference type="InterPro" id="IPR001487">
    <property type="entry name" value="Bromodomain"/>
</dbReference>
<feature type="compositionally biased region" description="Polar residues" evidence="3">
    <location>
        <begin position="552"/>
        <end position="561"/>
    </location>
</feature>
<evidence type="ECO:0000256" key="1">
    <source>
        <dbReference type="ARBA" id="ARBA00023117"/>
    </source>
</evidence>
<dbReference type="PROSITE" id="PS00633">
    <property type="entry name" value="BROMODOMAIN_1"/>
    <property type="match status" value="1"/>
</dbReference>
<evidence type="ECO:0000313" key="6">
    <source>
        <dbReference type="Proteomes" id="UP000014254"/>
    </source>
</evidence>
<keyword evidence="6" id="KW-1185">Reference proteome</keyword>
<dbReference type="AlphaFoldDB" id="S2JST9"/>
<protein>
    <recommendedName>
        <fullName evidence="4">Bromo domain-containing protein</fullName>
    </recommendedName>
</protein>
<evidence type="ECO:0000256" key="2">
    <source>
        <dbReference type="PROSITE-ProRule" id="PRU00035"/>
    </source>
</evidence>
<dbReference type="GO" id="GO:0006338">
    <property type="term" value="P:chromatin remodeling"/>
    <property type="evidence" value="ECO:0007669"/>
    <property type="project" value="TreeGrafter"/>
</dbReference>
<dbReference type="OMA" id="WRELISW"/>
<feature type="region of interest" description="Disordered" evidence="3">
    <location>
        <begin position="1"/>
        <end position="38"/>
    </location>
</feature>
<dbReference type="STRING" id="1220926.S2JST9"/>
<feature type="compositionally biased region" description="Low complexity" evidence="3">
    <location>
        <begin position="422"/>
        <end position="455"/>
    </location>
</feature>
<dbReference type="InterPro" id="IPR036427">
    <property type="entry name" value="Bromodomain-like_sf"/>
</dbReference>
<feature type="region of interest" description="Disordered" evidence="3">
    <location>
        <begin position="743"/>
        <end position="768"/>
    </location>
</feature>
<dbReference type="VEuPathDB" id="FungiDB:HMPREF1544_00093"/>
<dbReference type="GO" id="GO:0006355">
    <property type="term" value="P:regulation of DNA-templated transcription"/>
    <property type="evidence" value="ECO:0007669"/>
    <property type="project" value="TreeGrafter"/>
</dbReference>
<dbReference type="GO" id="GO:0000785">
    <property type="term" value="C:chromatin"/>
    <property type="evidence" value="ECO:0007669"/>
    <property type="project" value="TreeGrafter"/>
</dbReference>
<dbReference type="PANTHER" id="PTHR22880">
    <property type="entry name" value="FALZ-RELATED BROMODOMAIN-CONTAINING PROTEINS"/>
    <property type="match status" value="1"/>
</dbReference>
<keyword evidence="1 2" id="KW-0103">Bromodomain</keyword>
<feature type="compositionally biased region" description="Polar residues" evidence="3">
    <location>
        <begin position="403"/>
        <end position="421"/>
    </location>
</feature>
<evidence type="ECO:0000313" key="5">
    <source>
        <dbReference type="EMBL" id="EPB93019.1"/>
    </source>
</evidence>
<feature type="compositionally biased region" description="Polar residues" evidence="3">
    <location>
        <begin position="575"/>
        <end position="587"/>
    </location>
</feature>
<dbReference type="GO" id="GO:0005634">
    <property type="term" value="C:nucleus"/>
    <property type="evidence" value="ECO:0007669"/>
    <property type="project" value="TreeGrafter"/>
</dbReference>
<feature type="compositionally biased region" description="Basic and acidic residues" evidence="3">
    <location>
        <begin position="743"/>
        <end position="753"/>
    </location>
</feature>
<dbReference type="EMBL" id="KE123896">
    <property type="protein sequence ID" value="EPB93019.1"/>
    <property type="molecule type" value="Genomic_DNA"/>
</dbReference>
<dbReference type="InterPro" id="IPR018359">
    <property type="entry name" value="Bromodomain_CS"/>
</dbReference>
<feature type="region of interest" description="Disordered" evidence="3">
    <location>
        <begin position="181"/>
        <end position="246"/>
    </location>
</feature>
<feature type="compositionally biased region" description="Low complexity" evidence="3">
    <location>
        <begin position="184"/>
        <end position="201"/>
    </location>
</feature>
<dbReference type="OrthoDB" id="21449at2759"/>
<dbReference type="Pfam" id="PF00439">
    <property type="entry name" value="Bromodomain"/>
    <property type="match status" value="2"/>
</dbReference>
<feature type="compositionally biased region" description="Basic and acidic residues" evidence="3">
    <location>
        <begin position="661"/>
        <end position="672"/>
    </location>
</feature>
<dbReference type="InParanoid" id="S2JST9"/>
<feature type="region of interest" description="Disordered" evidence="3">
    <location>
        <begin position="652"/>
        <end position="672"/>
    </location>
</feature>
<feature type="compositionally biased region" description="Polar residues" evidence="3">
    <location>
        <begin position="489"/>
        <end position="501"/>
    </location>
</feature>
<dbReference type="PANTHER" id="PTHR22880:SF225">
    <property type="entry name" value="BROMODOMAIN-CONTAINING PROTEIN BET-1-RELATED"/>
    <property type="match status" value="1"/>
</dbReference>
<dbReference type="Proteomes" id="UP000014254">
    <property type="component" value="Unassembled WGS sequence"/>
</dbReference>
<feature type="domain" description="Bromo" evidence="4">
    <location>
        <begin position="289"/>
        <end position="361"/>
    </location>
</feature>
<organism evidence="5 6">
    <name type="scientific">Mucor circinelloides f. circinelloides (strain 1006PhL)</name>
    <name type="common">Mucormycosis agent</name>
    <name type="synonym">Calyptromyces circinelloides</name>
    <dbReference type="NCBI Taxonomy" id="1220926"/>
    <lineage>
        <taxon>Eukaryota</taxon>
        <taxon>Fungi</taxon>
        <taxon>Fungi incertae sedis</taxon>
        <taxon>Mucoromycota</taxon>
        <taxon>Mucoromycotina</taxon>
        <taxon>Mucoromycetes</taxon>
        <taxon>Mucorales</taxon>
        <taxon>Mucorineae</taxon>
        <taxon>Mucoraceae</taxon>
        <taxon>Mucor</taxon>
    </lineage>
</organism>
<feature type="compositionally biased region" description="Basic residues" evidence="3">
    <location>
        <begin position="380"/>
        <end position="397"/>
    </location>
</feature>
<feature type="domain" description="Bromo" evidence="4">
    <location>
        <begin position="54"/>
        <end position="126"/>
    </location>
</feature>
<name>S2JST9_MUCC1</name>
<dbReference type="SUPFAM" id="SSF47370">
    <property type="entry name" value="Bromodomain"/>
    <property type="match status" value="2"/>
</dbReference>
<sequence length="768" mass="87129">MSSVAQKRPFASLVDDEQTESTPPPSPPTEQPQPAVLMSSAEKKWCSQTIKSLKKHKRAVAFLQPVDPVLFNIPDYFDVIKSPMDLGTVEKKLKADQYPTVAAFKADVQLVFQNCYLYNNPGDPVTQDAKKLEEHYQKLCKKEPAVMQSTVPAAQPPTKIKISVPKSAALTTATYSDDTYSAEYLPPQSQPQLQPQPQYQSDSISATYGDDYTATDQQVSRPRIKVKAPTQPTPDVETDEFSDPNAFTEPVDVTVAEPTSRTTHHSTGVMPEDQFKRCESIVKELKKEKYQGMNWPFLNPVDADAWGASDYYDIIKEPMDMTTYERKLYEYEYLNEEELAEDIRLMFRNCYKYNPPNHLVHTLGQEFEEIFEKQWAKLHGSKKKSSKHHSSKRRRTSHIVDTPTANTTPVQQPTIQPSQHPSDSSTTTKNDGSSSSSSIKINTNNNINNQGRSTILRLKLNGPNVKKDEGQPKPKPMVKVPGLALSKEPPSSATVAMSSSGPKLAIGIKPPSPIKDKKSEKSTPTVLQNHDKWLALAKKSPTETISATTTTPQKPHLQQTHHTTHNKKPKELISPSVSSSNLQHQTSPPAQPAPKPQPQAFDISATLNRINNENKRIEQQKREEQERWEKNEKIRLEKERIAAEARLNKMREFNQQSQIRRQQDKKDRQRELDAHTIDISKQKMMFAKFESSYLARDQDWREIYTWQRDTNDYRHIPVPGFVKRAPIKIAELRKRLLSKCVRLENSKSNDHSPEAMNGSGELSDMDVD</sequence>
<feature type="compositionally biased region" description="Pro residues" evidence="3">
    <location>
        <begin position="22"/>
        <end position="31"/>
    </location>
</feature>
<feature type="compositionally biased region" description="Basic and acidic residues" evidence="3">
    <location>
        <begin position="612"/>
        <end position="628"/>
    </location>
</feature>
<reference evidence="6" key="1">
    <citation type="submission" date="2013-05" db="EMBL/GenBank/DDBJ databases">
        <title>The Genome sequence of Mucor circinelloides f. circinelloides 1006PhL.</title>
        <authorList>
            <consortium name="The Broad Institute Genomics Platform"/>
            <person name="Cuomo C."/>
            <person name="Earl A."/>
            <person name="Findley K."/>
            <person name="Lee S.C."/>
            <person name="Walker B."/>
            <person name="Young S."/>
            <person name="Zeng Q."/>
            <person name="Gargeya S."/>
            <person name="Fitzgerald M."/>
            <person name="Haas B."/>
            <person name="Abouelleil A."/>
            <person name="Allen A.W."/>
            <person name="Alvarado L."/>
            <person name="Arachchi H.M."/>
            <person name="Berlin A.M."/>
            <person name="Chapman S.B."/>
            <person name="Gainer-Dewar J."/>
            <person name="Goldberg J."/>
            <person name="Griggs A."/>
            <person name="Gujja S."/>
            <person name="Hansen M."/>
            <person name="Howarth C."/>
            <person name="Imamovic A."/>
            <person name="Ireland A."/>
            <person name="Larimer J."/>
            <person name="McCowan C."/>
            <person name="Murphy C."/>
            <person name="Pearson M."/>
            <person name="Poon T.W."/>
            <person name="Priest M."/>
            <person name="Roberts A."/>
            <person name="Saif S."/>
            <person name="Shea T."/>
            <person name="Sisk P."/>
            <person name="Sykes S."/>
            <person name="Wortman J."/>
            <person name="Nusbaum C."/>
            <person name="Birren B."/>
        </authorList>
    </citation>
    <scope>NUCLEOTIDE SEQUENCE [LARGE SCALE GENOMIC DNA]</scope>
    <source>
        <strain evidence="6">1006PhL</strain>
    </source>
</reference>
<dbReference type="SMART" id="SM00297">
    <property type="entry name" value="BROMO"/>
    <property type="match status" value="2"/>
</dbReference>
<evidence type="ECO:0000256" key="3">
    <source>
        <dbReference type="SAM" id="MobiDB-lite"/>
    </source>
</evidence>
<gene>
    <name evidence="5" type="ORF">HMPREF1544_00093</name>
</gene>
<accession>S2JST9</accession>
<feature type="region of interest" description="Disordered" evidence="3">
    <location>
        <begin position="380"/>
        <end position="628"/>
    </location>
</feature>
<evidence type="ECO:0000259" key="4">
    <source>
        <dbReference type="PROSITE" id="PS50014"/>
    </source>
</evidence>
<dbReference type="eggNOG" id="KOG1474">
    <property type="taxonomic scope" value="Eukaryota"/>
</dbReference>
<dbReference type="Gene3D" id="1.20.920.10">
    <property type="entry name" value="Bromodomain-like"/>
    <property type="match status" value="2"/>
</dbReference>
<dbReference type="PRINTS" id="PR00503">
    <property type="entry name" value="BROMODOMAIN"/>
</dbReference>
<dbReference type="PROSITE" id="PS50014">
    <property type="entry name" value="BROMODOMAIN_2"/>
    <property type="match status" value="2"/>
</dbReference>
<feature type="compositionally biased region" description="Low complexity" evidence="3">
    <location>
        <begin position="542"/>
        <end position="551"/>
    </location>
</feature>